<dbReference type="EMBL" id="GG698492">
    <property type="protein sequence ID" value="EGD96125.1"/>
    <property type="molecule type" value="Genomic_DNA"/>
</dbReference>
<feature type="compositionally biased region" description="Basic and acidic residues" evidence="1">
    <location>
        <begin position="50"/>
        <end position="64"/>
    </location>
</feature>
<sequence>MKQDQTAFIHLESFEDSWYVLSKDGRGKPLEFLQPANAAEPDPTLRLTRRKEEGERREEKVKKE</sequence>
<evidence type="ECO:0000313" key="3">
    <source>
        <dbReference type="Proteomes" id="UP000009172"/>
    </source>
</evidence>
<dbReference type="HOGENOM" id="CLU_2869268_0_0_1"/>
<evidence type="ECO:0000313" key="2">
    <source>
        <dbReference type="EMBL" id="EGD96125.1"/>
    </source>
</evidence>
<name>F2RXS6_TRIT1</name>
<organism evidence="2 3">
    <name type="scientific">Trichophyton tonsurans (strain CBS 112818)</name>
    <name type="common">Scalp ringworm fungus</name>
    <dbReference type="NCBI Taxonomy" id="647933"/>
    <lineage>
        <taxon>Eukaryota</taxon>
        <taxon>Fungi</taxon>
        <taxon>Dikarya</taxon>
        <taxon>Ascomycota</taxon>
        <taxon>Pezizomycotina</taxon>
        <taxon>Eurotiomycetes</taxon>
        <taxon>Eurotiomycetidae</taxon>
        <taxon>Onygenales</taxon>
        <taxon>Arthrodermataceae</taxon>
        <taxon>Trichophyton</taxon>
    </lineage>
</organism>
<protein>
    <submittedName>
        <fullName evidence="2">Uncharacterized protein</fullName>
    </submittedName>
</protein>
<dbReference type="Proteomes" id="UP000009172">
    <property type="component" value="Unassembled WGS sequence"/>
</dbReference>
<reference evidence="3" key="1">
    <citation type="journal article" date="2012" name="MBio">
        <title>Comparative genome analysis of Trichophyton rubrum and related dermatophytes reveals candidate genes involved in infection.</title>
        <authorList>
            <person name="Martinez D.A."/>
            <person name="Oliver B.G."/>
            <person name="Graeser Y."/>
            <person name="Goldberg J.M."/>
            <person name="Li W."/>
            <person name="Martinez-Rossi N.M."/>
            <person name="Monod M."/>
            <person name="Shelest E."/>
            <person name="Barton R.C."/>
            <person name="Birch E."/>
            <person name="Brakhage A.A."/>
            <person name="Chen Z."/>
            <person name="Gurr S.J."/>
            <person name="Heiman D."/>
            <person name="Heitman J."/>
            <person name="Kosti I."/>
            <person name="Rossi A."/>
            <person name="Saif S."/>
            <person name="Samalova M."/>
            <person name="Saunders C.W."/>
            <person name="Shea T."/>
            <person name="Summerbell R.C."/>
            <person name="Xu J."/>
            <person name="Young S."/>
            <person name="Zeng Q."/>
            <person name="Birren B.W."/>
            <person name="Cuomo C.A."/>
            <person name="White T.C."/>
        </authorList>
    </citation>
    <scope>NUCLEOTIDE SEQUENCE [LARGE SCALE GENOMIC DNA]</scope>
    <source>
        <strain evidence="3">CBS 112818</strain>
    </source>
</reference>
<evidence type="ECO:0000256" key="1">
    <source>
        <dbReference type="SAM" id="MobiDB-lite"/>
    </source>
</evidence>
<gene>
    <name evidence="2" type="ORF">TESG_08423</name>
</gene>
<feature type="region of interest" description="Disordered" evidence="1">
    <location>
        <begin position="29"/>
        <end position="64"/>
    </location>
</feature>
<accession>F2RXS6</accession>
<dbReference type="AlphaFoldDB" id="F2RXS6"/>
<keyword evidence="3" id="KW-1185">Reference proteome</keyword>
<proteinExistence type="predicted"/>